<gene>
    <name evidence="2" type="ORF">C2G38_384378</name>
</gene>
<keyword evidence="1" id="KW-0175">Coiled coil</keyword>
<evidence type="ECO:0008006" key="4">
    <source>
        <dbReference type="Google" id="ProtNLM"/>
    </source>
</evidence>
<evidence type="ECO:0000313" key="3">
    <source>
        <dbReference type="Proteomes" id="UP000266673"/>
    </source>
</evidence>
<feature type="coiled-coil region" evidence="1">
    <location>
        <begin position="160"/>
        <end position="200"/>
    </location>
</feature>
<reference evidence="2 3" key="1">
    <citation type="submission" date="2018-06" db="EMBL/GenBank/DDBJ databases">
        <title>Comparative genomics reveals the genomic features of Rhizophagus irregularis, R. cerebriforme, R. diaphanum and Gigaspora rosea, and their symbiotic lifestyle signature.</title>
        <authorList>
            <person name="Morin E."/>
            <person name="San Clemente H."/>
            <person name="Chen E.C.H."/>
            <person name="De La Providencia I."/>
            <person name="Hainaut M."/>
            <person name="Kuo A."/>
            <person name="Kohler A."/>
            <person name="Murat C."/>
            <person name="Tang N."/>
            <person name="Roy S."/>
            <person name="Loubradou J."/>
            <person name="Henrissat B."/>
            <person name="Grigoriev I.V."/>
            <person name="Corradi N."/>
            <person name="Roux C."/>
            <person name="Martin F.M."/>
        </authorList>
    </citation>
    <scope>NUCLEOTIDE SEQUENCE [LARGE SCALE GENOMIC DNA]</scope>
    <source>
        <strain evidence="2 3">DAOM 194757</strain>
    </source>
</reference>
<sequence>MEEVNRRENSFLAANMRRDFRIKAEIDFIFAESLYVSEFLLLEKGEENEEHVTREELAKVFQEGIDKLESRLKGAETSKLSGILQILKGMAEGKSRAGFFFPDGVENKLRKEDVGILGAAGILSAKKKNICLELLKKEKKFGLTIGKSAAKAVFLLESFLKELRENAKNEVDIIEEIVTKRELEKLVKEAEKNEEDKDRKLTWAEMSEAFGCLAEGSLGALIQKEEKNIKKKGLGINPSYESYRGTSTI</sequence>
<organism evidence="2 3">
    <name type="scientific">Gigaspora rosea</name>
    <dbReference type="NCBI Taxonomy" id="44941"/>
    <lineage>
        <taxon>Eukaryota</taxon>
        <taxon>Fungi</taxon>
        <taxon>Fungi incertae sedis</taxon>
        <taxon>Mucoromycota</taxon>
        <taxon>Glomeromycotina</taxon>
        <taxon>Glomeromycetes</taxon>
        <taxon>Diversisporales</taxon>
        <taxon>Gigasporaceae</taxon>
        <taxon>Gigaspora</taxon>
    </lineage>
</organism>
<evidence type="ECO:0000313" key="2">
    <source>
        <dbReference type="EMBL" id="RIB07988.1"/>
    </source>
</evidence>
<evidence type="ECO:0000256" key="1">
    <source>
        <dbReference type="SAM" id="Coils"/>
    </source>
</evidence>
<dbReference type="Proteomes" id="UP000266673">
    <property type="component" value="Unassembled WGS sequence"/>
</dbReference>
<accession>A0A397UFL3</accession>
<dbReference type="AlphaFoldDB" id="A0A397UFL3"/>
<proteinExistence type="predicted"/>
<keyword evidence="3" id="KW-1185">Reference proteome</keyword>
<comment type="caution">
    <text evidence="2">The sequence shown here is derived from an EMBL/GenBank/DDBJ whole genome shotgun (WGS) entry which is preliminary data.</text>
</comment>
<protein>
    <recommendedName>
        <fullName evidence="4">EF-hand domain-containing protein</fullName>
    </recommendedName>
</protein>
<dbReference type="EMBL" id="QKWP01001570">
    <property type="protein sequence ID" value="RIB07988.1"/>
    <property type="molecule type" value="Genomic_DNA"/>
</dbReference>
<name>A0A397UFL3_9GLOM</name>